<dbReference type="Proteomes" id="UP000256601">
    <property type="component" value="Unassembled WGS sequence"/>
</dbReference>
<name>A0A1D8NFM3_YARLL</name>
<protein>
    <submittedName>
        <fullName evidence="1">Uncharacterized protein</fullName>
    </submittedName>
</protein>
<dbReference type="AlphaFoldDB" id="A0A1D8NFM3"/>
<evidence type="ECO:0000313" key="4">
    <source>
        <dbReference type="Proteomes" id="UP000256601"/>
    </source>
</evidence>
<accession>A0A1D8NFM3</accession>
<gene>
    <name evidence="2" type="ORF">B0I71DRAFT_34903</name>
    <name evidence="1" type="ORF">YALI1_D27844g</name>
</gene>
<evidence type="ECO:0000313" key="3">
    <source>
        <dbReference type="Proteomes" id="UP000182444"/>
    </source>
</evidence>
<dbReference type="EMBL" id="KZ858985">
    <property type="protein sequence ID" value="RDW26156.1"/>
    <property type="molecule type" value="Genomic_DNA"/>
</dbReference>
<dbReference type="EMBL" id="CP017556">
    <property type="protein sequence ID" value="AOW04441.1"/>
    <property type="molecule type" value="Genomic_DNA"/>
</dbReference>
<sequence length="196" mass="21056">MEEQIQQTTKQVLVGAGHLLAFLSQQGVPMKPLPNPPTLLQSQMDKSVAGFNSALDHMSVNIESALEFLELEKHRLGLVQNEKVKTESEPEVTVKTEPAETEDSKEFTIDGMDASHAIDLDGAFDDFGSNDVDINAMLGDGKDGNKDGIMMDDELSNLLADGENGGGNNAGNTTGIADDDMEGLFGDGFDFVSYDQ</sequence>
<proteinExistence type="predicted"/>
<organism evidence="1 3">
    <name type="scientific">Yarrowia lipolytica</name>
    <name type="common">Candida lipolytica</name>
    <dbReference type="NCBI Taxonomy" id="4952"/>
    <lineage>
        <taxon>Eukaryota</taxon>
        <taxon>Fungi</taxon>
        <taxon>Dikarya</taxon>
        <taxon>Ascomycota</taxon>
        <taxon>Saccharomycotina</taxon>
        <taxon>Dipodascomycetes</taxon>
        <taxon>Dipodascales</taxon>
        <taxon>Dipodascales incertae sedis</taxon>
        <taxon>Yarrowia</taxon>
    </lineage>
</organism>
<evidence type="ECO:0000313" key="2">
    <source>
        <dbReference type="EMBL" id="RDW26156.1"/>
    </source>
</evidence>
<reference evidence="2 4" key="2">
    <citation type="submission" date="2018-07" db="EMBL/GenBank/DDBJ databases">
        <title>Draft Genome Assemblies for Five Robust Yarrowia lipolytica Strains Exhibiting High Lipid Production and Pentose Sugar Utilization and Sugar Alcohol Secretion from Undetoxified Lignocellulosic Biomass Hydrolysates.</title>
        <authorList>
            <consortium name="DOE Joint Genome Institute"/>
            <person name="Walker C."/>
            <person name="Ryu S."/>
            <person name="Na H."/>
            <person name="Zane M."/>
            <person name="LaButti K."/>
            <person name="Lipzen A."/>
            <person name="Haridas S."/>
            <person name="Barry K."/>
            <person name="Grigoriev I.V."/>
            <person name="Quarterman J."/>
            <person name="Slininger P."/>
            <person name="Dien B."/>
            <person name="Trinh C.T."/>
        </authorList>
    </citation>
    <scope>NUCLEOTIDE SEQUENCE [LARGE SCALE GENOMIC DNA]</scope>
    <source>
        <strain evidence="2 4">YB392</strain>
    </source>
</reference>
<dbReference type="Proteomes" id="UP000182444">
    <property type="component" value="Chromosome 1D"/>
</dbReference>
<dbReference type="KEGG" id="yli:2910693"/>
<dbReference type="VEuPathDB" id="FungiDB:YALI0_D22044g"/>
<dbReference type="VEuPathDB" id="FungiDB:YALI1_D27844g"/>
<reference evidence="1 3" key="1">
    <citation type="journal article" date="2016" name="PLoS ONE">
        <title>Sequence Assembly of Yarrowia lipolytica Strain W29/CLIB89 Shows Transposable Element Diversity.</title>
        <authorList>
            <person name="Magnan C."/>
            <person name="Yu J."/>
            <person name="Chang I."/>
            <person name="Jahn E."/>
            <person name="Kanomata Y."/>
            <person name="Wu J."/>
            <person name="Zeller M."/>
            <person name="Oakes M."/>
            <person name="Baldi P."/>
            <person name="Sandmeyer S."/>
        </authorList>
    </citation>
    <scope>NUCLEOTIDE SEQUENCE [LARGE SCALE GENOMIC DNA]</scope>
    <source>
        <strain evidence="1">CLIB89</strain>
        <strain evidence="3">CLIB89(W29)</strain>
    </source>
</reference>
<evidence type="ECO:0000313" key="1">
    <source>
        <dbReference type="EMBL" id="AOW04441.1"/>
    </source>
</evidence>